<evidence type="ECO:0000313" key="2">
    <source>
        <dbReference type="Proteomes" id="UP000256478"/>
    </source>
</evidence>
<dbReference type="EMBL" id="QUOU01000001">
    <property type="protein sequence ID" value="REL26387.1"/>
    <property type="molecule type" value="Genomic_DNA"/>
</dbReference>
<sequence>MLNAIIHGKAGRIELNSNDESISWRQLYREREDLLTAAFFSRFSYLSELTQHKLFKLWLGSGDFTEFESIEYWPSYYLDDDSAYEHKQKRVEPDLLLQFKELDVLVEIKPPGQEQYHEQWQREIIGYFEQDQASKPLYFLAIGGVGKLISSFDCSTIQTQFPDFKNIKGIEWQTIGYQLRNMVKQTSVPLQDKRILRDMLQALELYGVRVRKLGWKSLQEFNEHYSVTLSALDIWPLETAK</sequence>
<proteinExistence type="predicted"/>
<gene>
    <name evidence="1" type="ORF">DXX93_07210</name>
</gene>
<dbReference type="RefSeq" id="WP_116007504.1">
    <property type="nucleotide sequence ID" value="NZ_QUOU01000001.1"/>
</dbReference>
<organism evidence="1 2">
    <name type="scientific">Thalassotalea euphylliae</name>
    <dbReference type="NCBI Taxonomy" id="1655234"/>
    <lineage>
        <taxon>Bacteria</taxon>
        <taxon>Pseudomonadati</taxon>
        <taxon>Pseudomonadota</taxon>
        <taxon>Gammaproteobacteria</taxon>
        <taxon>Alteromonadales</taxon>
        <taxon>Colwelliaceae</taxon>
        <taxon>Thalassotalea</taxon>
    </lineage>
</organism>
<dbReference type="Proteomes" id="UP000256478">
    <property type="component" value="Unassembled WGS sequence"/>
</dbReference>
<reference evidence="1 2" key="1">
    <citation type="submission" date="2018-08" db="EMBL/GenBank/DDBJ databases">
        <title>Thalassotalea euphylliae genome.</title>
        <authorList>
            <person name="Summers S."/>
            <person name="Rice S.A."/>
            <person name="Freckelton M.L."/>
            <person name="Nedved B.T."/>
            <person name="Hadfield M.G."/>
        </authorList>
    </citation>
    <scope>NUCLEOTIDE SEQUENCE [LARGE SCALE GENOMIC DNA]</scope>
    <source>
        <strain evidence="1 2">H1</strain>
    </source>
</reference>
<dbReference type="AlphaFoldDB" id="A0A3E0TPW8"/>
<protein>
    <submittedName>
        <fullName evidence="1">Uncharacterized protein</fullName>
    </submittedName>
</protein>
<comment type="caution">
    <text evidence="1">The sequence shown here is derived from an EMBL/GenBank/DDBJ whole genome shotgun (WGS) entry which is preliminary data.</text>
</comment>
<accession>A0A3E0TPW8</accession>
<name>A0A3E0TPW8_9GAMM</name>
<dbReference type="OrthoDB" id="8370100at2"/>
<evidence type="ECO:0000313" key="1">
    <source>
        <dbReference type="EMBL" id="REL26387.1"/>
    </source>
</evidence>